<dbReference type="InterPro" id="IPR002182">
    <property type="entry name" value="NB-ARC"/>
</dbReference>
<reference evidence="11" key="3">
    <citation type="submission" date="2018-05" db="EMBL/GenBank/DDBJ databases">
        <title>OgluRS3 (Oryza glumaepatula Reference Sequence Version 3).</title>
        <authorList>
            <person name="Zhang J."/>
            <person name="Kudrna D."/>
            <person name="Lee S."/>
            <person name="Talag J."/>
            <person name="Welchert J."/>
            <person name="Wing R.A."/>
        </authorList>
    </citation>
    <scope>NUCLEOTIDE SEQUENCE [LARGE SCALE GENOMIC DNA]</scope>
</reference>
<dbReference type="Pfam" id="PF18052">
    <property type="entry name" value="Rx_N"/>
    <property type="match status" value="1"/>
</dbReference>
<dbReference type="InterPro" id="IPR056789">
    <property type="entry name" value="LRR_R13L1-DRL21"/>
</dbReference>
<keyword evidence="12" id="KW-1185">Reference proteome</keyword>
<sequence length="1425" mass="161029">MVGKRGYLTELVVPVATAADPDSYKKASRTVRWALTWKADAASPEWAFPRPRGQWRLRRRPATDRYAPRSQVLPAGHRRVGAARRGGVAVEAAVAPPLRAGPDRSAAAVHMRYCLKDLSRLIFRRSFCRIRLVMSTIGIFMQVIFDKYLSSKLEQWADRANLGGEFQNLCRQLDMAKAILMTLKGSPVMEEGIWQLVWDLKSSAYDAEDVLDELDYFRLMEIVDNRSENKLAASIGLSIPKALRNTFDQPGSSLFPPFKKARPTFDYVSCDWDSVSCKMKSISDRLQRATAHIERVAQFKKLVADDMQQPKFPNSRQTSSLLTEPEVYGRDEEKNTIVKILLETKFSNIQNRYKSFLVLPIVGIGGVGKTTLVQYVYNDLATITCFEVRAWACVSGFLDVKQVTIDILQSIDEEGHNQFISSLSLNNIQTMLVKKLKKRKFLIVLDDVWSCSNWELLCAPLSSGTPGSKIIITTRHHNIANTVGTIPSVILGGLQDSPFWSFFKQNAFGDANMVDNLNLIGRKIASKLNGIPLAAKTIGKLLHKQLTTEHWMSILDSNLWELRQGPEDIMPVLLLSYQHLPANIQRCFVFCSAFPKDYSFCEEELIFSWMAHGFIQCMRRDKTLEDTAREYLYELASASFFQVSSNDNLYRMHDLLHDLASSLSKDECFTTSDNLPEGIPDVVRHLYFLSPDHAKFFCHKFSLIEYGSLSNESLPERRPPGRPLELNNLRTIWFMDSPTISLSDASDDGFWNMSINYRRIINLRMLCLHHINCEALPVTIGDLIHLRYLDLRFSDIAELPESVRKLCHLQVLDVRSCKNLVKLPTGVNNLISIRHLLVDASSKLLAGYAGISYIGKLTSLQELDCFNVGKGNGFSIEQLKELREMGQSLAIGDLENVRNKEEASNSGVREKYRLVELNLLWNSNLKSRSSDVEISVLEGLQPHPNLRHLRIINYRGSTSPAWLATDLHTKYLESLYLHDCSGWEMLPPLGQLPYLRRLHFTGMGSILSIGPELYGSGSLMGFPCLEELHFENMLEWRSWCGVEKECFFPKLLTLTIMDCPSLQMLPVEQWSDQVNYKWFPCLEMLDIQNCPSLDQLPPLPHSSTLSRISLKNAGIISLMELNDEEIVISGISDLVLERQLFLPFHNLRSLKSFSIPGCDNFMVLPLKGQGKHDISEVSTTMDDSGSSLSNISELKICGSGISEDVLHEILSNVGILDCLSIKDCPQVTSLELNPMVRLDYLIIEDCLELTTLKCMKTLIHLTELTVLRSPKFMEGWKNLVEESEGSHLRITASLKRLHIDDLSFLTMPICRTLGYLQYLMIDTDQQTICLTPEQEQAFGTLTSLKTLVFSECSYLRSLPATLHQISSLKSLHLSSCESIDSLPHLGLPGSLERLFIAGCDLLRDKCVEGGIDQHKIAHVRETILA</sequence>
<dbReference type="InterPro" id="IPR042197">
    <property type="entry name" value="Apaf_helical"/>
</dbReference>
<dbReference type="InterPro" id="IPR036388">
    <property type="entry name" value="WH-like_DNA-bd_sf"/>
</dbReference>
<accession>A0A0D9Y438</accession>
<evidence type="ECO:0000259" key="10">
    <source>
        <dbReference type="Pfam" id="PF25019"/>
    </source>
</evidence>
<evidence type="ECO:0000256" key="3">
    <source>
        <dbReference type="ARBA" id="ARBA00022737"/>
    </source>
</evidence>
<keyword evidence="3" id="KW-0677">Repeat</keyword>
<evidence type="ECO:0000313" key="11">
    <source>
        <dbReference type="EnsemblPlants" id="OGLUM01G05570.1"/>
    </source>
</evidence>
<dbReference type="SUPFAM" id="SSF52540">
    <property type="entry name" value="P-loop containing nucleoside triphosphate hydrolases"/>
    <property type="match status" value="1"/>
</dbReference>
<name>A0A0D9Y438_9ORYZ</name>
<dbReference type="Gene3D" id="3.80.10.10">
    <property type="entry name" value="Ribonuclease Inhibitor"/>
    <property type="match status" value="2"/>
</dbReference>
<dbReference type="GO" id="GO:0051707">
    <property type="term" value="P:response to other organism"/>
    <property type="evidence" value="ECO:0007669"/>
    <property type="project" value="UniProtKB-ARBA"/>
</dbReference>
<feature type="domain" description="Disease resistance N-terminal" evidence="8">
    <location>
        <begin position="141"/>
        <end position="217"/>
    </location>
</feature>
<dbReference type="InterPro" id="IPR027417">
    <property type="entry name" value="P-loop_NTPase"/>
</dbReference>
<dbReference type="Gramene" id="OGLUM01G05570.1">
    <property type="protein sequence ID" value="OGLUM01G05570.1"/>
    <property type="gene ID" value="OGLUM01G05570"/>
</dbReference>
<dbReference type="Pfam" id="PF23559">
    <property type="entry name" value="WHD_DRP"/>
    <property type="match status" value="1"/>
</dbReference>
<evidence type="ECO:0008006" key="13">
    <source>
        <dbReference type="Google" id="ProtNLM"/>
    </source>
</evidence>
<keyword evidence="6" id="KW-0067">ATP-binding</keyword>
<reference evidence="11" key="2">
    <citation type="submission" date="2015-04" db="UniProtKB">
        <authorList>
            <consortium name="EnsemblPlants"/>
        </authorList>
    </citation>
    <scope>IDENTIFICATION</scope>
</reference>
<keyword evidence="2" id="KW-0433">Leucine-rich repeat</keyword>
<dbReference type="Pfam" id="PF00931">
    <property type="entry name" value="NB-ARC"/>
    <property type="match status" value="1"/>
</dbReference>
<protein>
    <recommendedName>
        <fullName evidence="13">NB-ARC domain-containing protein</fullName>
    </recommendedName>
</protein>
<dbReference type="PANTHER" id="PTHR36766:SF40">
    <property type="entry name" value="DISEASE RESISTANCE PROTEIN RGA3"/>
    <property type="match status" value="1"/>
</dbReference>
<dbReference type="GO" id="GO:0006952">
    <property type="term" value="P:defense response"/>
    <property type="evidence" value="ECO:0007669"/>
    <property type="project" value="UniProtKB-KW"/>
</dbReference>
<organism evidence="11">
    <name type="scientific">Oryza glumipatula</name>
    <dbReference type="NCBI Taxonomy" id="40148"/>
    <lineage>
        <taxon>Eukaryota</taxon>
        <taxon>Viridiplantae</taxon>
        <taxon>Streptophyta</taxon>
        <taxon>Embryophyta</taxon>
        <taxon>Tracheophyta</taxon>
        <taxon>Spermatophyta</taxon>
        <taxon>Magnoliopsida</taxon>
        <taxon>Liliopsida</taxon>
        <taxon>Poales</taxon>
        <taxon>Poaceae</taxon>
        <taxon>BOP clade</taxon>
        <taxon>Oryzoideae</taxon>
        <taxon>Oryzeae</taxon>
        <taxon>Oryzinae</taxon>
        <taxon>Oryza</taxon>
    </lineage>
</organism>
<comment type="similarity">
    <text evidence="1">Belongs to the disease resistance NB-LRR family.</text>
</comment>
<dbReference type="Gene3D" id="1.10.8.430">
    <property type="entry name" value="Helical domain of apoptotic protease-activating factors"/>
    <property type="match status" value="1"/>
</dbReference>
<dbReference type="Gene3D" id="1.10.10.10">
    <property type="entry name" value="Winged helix-like DNA-binding domain superfamily/Winged helix DNA-binding domain"/>
    <property type="match status" value="1"/>
</dbReference>
<evidence type="ECO:0000256" key="1">
    <source>
        <dbReference type="ARBA" id="ARBA00008894"/>
    </source>
</evidence>
<dbReference type="Pfam" id="PF25019">
    <property type="entry name" value="LRR_R13L1-DRL21"/>
    <property type="match status" value="1"/>
</dbReference>
<feature type="domain" description="NB-ARC" evidence="7">
    <location>
        <begin position="355"/>
        <end position="508"/>
    </location>
</feature>
<keyword evidence="4" id="KW-0547">Nucleotide-binding</keyword>
<keyword evidence="5" id="KW-0611">Plant defense</keyword>
<reference evidence="11" key="1">
    <citation type="submission" date="2013-08" db="EMBL/GenBank/DDBJ databases">
        <title>Oryza genome evolution.</title>
        <authorList>
            <person name="Wing R.A."/>
            <person name="Panaud O."/>
            <person name="Oliveira A.C."/>
        </authorList>
    </citation>
    <scope>NUCLEOTIDE SEQUENCE</scope>
</reference>
<evidence type="ECO:0000256" key="2">
    <source>
        <dbReference type="ARBA" id="ARBA00022614"/>
    </source>
</evidence>
<dbReference type="InterPro" id="IPR041118">
    <property type="entry name" value="Rx_N"/>
</dbReference>
<evidence type="ECO:0000259" key="9">
    <source>
        <dbReference type="Pfam" id="PF23559"/>
    </source>
</evidence>
<dbReference type="Proteomes" id="UP000026961">
    <property type="component" value="Chromosome 1"/>
</dbReference>
<dbReference type="GO" id="GO:0043531">
    <property type="term" value="F:ADP binding"/>
    <property type="evidence" value="ECO:0007669"/>
    <property type="project" value="InterPro"/>
</dbReference>
<evidence type="ECO:0000256" key="5">
    <source>
        <dbReference type="ARBA" id="ARBA00022821"/>
    </source>
</evidence>
<dbReference type="SUPFAM" id="SSF52058">
    <property type="entry name" value="L domain-like"/>
    <property type="match status" value="2"/>
</dbReference>
<dbReference type="Gene3D" id="3.40.50.300">
    <property type="entry name" value="P-loop containing nucleotide triphosphate hydrolases"/>
    <property type="match status" value="1"/>
</dbReference>
<evidence type="ECO:0000259" key="8">
    <source>
        <dbReference type="Pfam" id="PF18052"/>
    </source>
</evidence>
<evidence type="ECO:0000256" key="4">
    <source>
        <dbReference type="ARBA" id="ARBA00022741"/>
    </source>
</evidence>
<evidence type="ECO:0000313" key="12">
    <source>
        <dbReference type="Proteomes" id="UP000026961"/>
    </source>
</evidence>
<evidence type="ECO:0000256" key="6">
    <source>
        <dbReference type="ARBA" id="ARBA00022840"/>
    </source>
</evidence>
<dbReference type="GO" id="GO:0005524">
    <property type="term" value="F:ATP binding"/>
    <property type="evidence" value="ECO:0007669"/>
    <property type="project" value="UniProtKB-KW"/>
</dbReference>
<dbReference type="InterPro" id="IPR058922">
    <property type="entry name" value="WHD_DRP"/>
</dbReference>
<evidence type="ECO:0000259" key="7">
    <source>
        <dbReference type="Pfam" id="PF00931"/>
    </source>
</evidence>
<dbReference type="InterPro" id="IPR032675">
    <property type="entry name" value="LRR_dom_sf"/>
</dbReference>
<proteinExistence type="inferred from homology"/>
<dbReference type="PANTHER" id="PTHR36766">
    <property type="entry name" value="PLANT BROAD-SPECTRUM MILDEW RESISTANCE PROTEIN RPW8"/>
    <property type="match status" value="1"/>
</dbReference>
<feature type="domain" description="Disease resistance protein winged helix" evidence="9">
    <location>
        <begin position="594"/>
        <end position="660"/>
    </location>
</feature>
<dbReference type="EnsemblPlants" id="OGLUM01G05570.1">
    <property type="protein sequence ID" value="OGLUM01G05570.1"/>
    <property type="gene ID" value="OGLUM01G05570"/>
</dbReference>
<dbReference type="eggNOG" id="KOG4658">
    <property type="taxonomic scope" value="Eukaryota"/>
</dbReference>
<feature type="domain" description="R13L1/DRL21-like LRR repeat region" evidence="10">
    <location>
        <begin position="876"/>
        <end position="1003"/>
    </location>
</feature>
<dbReference type="PRINTS" id="PR00364">
    <property type="entry name" value="DISEASERSIST"/>
</dbReference>